<sequence length="84" mass="9720">AYCSSLLFSGETSIVNFLRKAITLDEFQDAKIELLKFLQSYVMKMGKKINPYVVEIKVMLIIWKGTEAYRHCCKVEPNIATNRK</sequence>
<accession>A0AAU9W1A7</accession>
<feature type="non-terminal residue" evidence="2">
    <location>
        <position position="1"/>
    </location>
</feature>
<evidence type="ECO:0000259" key="1">
    <source>
        <dbReference type="Pfam" id="PF20500"/>
    </source>
</evidence>
<evidence type="ECO:0000313" key="2">
    <source>
        <dbReference type="EMBL" id="CAH3040478.1"/>
    </source>
</evidence>
<dbReference type="InterPro" id="IPR046804">
    <property type="entry name" value="DNA-PKcs_N"/>
</dbReference>
<dbReference type="AlphaFoldDB" id="A0AAU9W1A7"/>
<feature type="domain" description="DNA-PKcs N-terminal" evidence="1">
    <location>
        <begin position="1"/>
        <end position="62"/>
    </location>
</feature>
<name>A0AAU9W1A7_9CNID</name>
<organism evidence="2 3">
    <name type="scientific">Pocillopora meandrina</name>
    <dbReference type="NCBI Taxonomy" id="46732"/>
    <lineage>
        <taxon>Eukaryota</taxon>
        <taxon>Metazoa</taxon>
        <taxon>Cnidaria</taxon>
        <taxon>Anthozoa</taxon>
        <taxon>Hexacorallia</taxon>
        <taxon>Scleractinia</taxon>
        <taxon>Astrocoeniina</taxon>
        <taxon>Pocilloporidae</taxon>
        <taxon>Pocillopora</taxon>
    </lineage>
</organism>
<gene>
    <name evidence="2" type="ORF">PMEA_00026048</name>
</gene>
<dbReference type="Proteomes" id="UP001159428">
    <property type="component" value="Unassembled WGS sequence"/>
</dbReference>
<evidence type="ECO:0000313" key="3">
    <source>
        <dbReference type="Proteomes" id="UP001159428"/>
    </source>
</evidence>
<proteinExistence type="predicted"/>
<dbReference type="Pfam" id="PF20500">
    <property type="entry name" value="DNA-PKcs_N"/>
    <property type="match status" value="1"/>
</dbReference>
<protein>
    <recommendedName>
        <fullName evidence="1">DNA-PKcs N-terminal domain-containing protein</fullName>
    </recommendedName>
</protein>
<reference evidence="2 3" key="1">
    <citation type="submission" date="2022-05" db="EMBL/GenBank/DDBJ databases">
        <authorList>
            <consortium name="Genoscope - CEA"/>
            <person name="William W."/>
        </authorList>
    </citation>
    <scope>NUCLEOTIDE SEQUENCE [LARGE SCALE GENOMIC DNA]</scope>
</reference>
<comment type="caution">
    <text evidence="2">The sequence shown here is derived from an EMBL/GenBank/DDBJ whole genome shotgun (WGS) entry which is preliminary data.</text>
</comment>
<dbReference type="EMBL" id="CALNXJ010000005">
    <property type="protein sequence ID" value="CAH3040478.1"/>
    <property type="molecule type" value="Genomic_DNA"/>
</dbReference>
<keyword evidence="3" id="KW-1185">Reference proteome</keyword>